<name>A0A7H8NGI0_9ACTN</name>
<dbReference type="RefSeq" id="WP_176165311.1">
    <property type="nucleotide sequence ID" value="NZ_CP054929.1"/>
</dbReference>
<keyword evidence="3" id="KW-1185">Reference proteome</keyword>
<feature type="compositionally biased region" description="Basic and acidic residues" evidence="1">
    <location>
        <begin position="44"/>
        <end position="53"/>
    </location>
</feature>
<evidence type="ECO:0000313" key="3">
    <source>
        <dbReference type="Proteomes" id="UP000509303"/>
    </source>
</evidence>
<evidence type="ECO:0000256" key="1">
    <source>
        <dbReference type="SAM" id="MobiDB-lite"/>
    </source>
</evidence>
<accession>A0A7H8NGI0</accession>
<dbReference type="Proteomes" id="UP000509303">
    <property type="component" value="Chromosome"/>
</dbReference>
<dbReference type="AlphaFoldDB" id="A0A7H8NGI0"/>
<organism evidence="2 3">
    <name type="scientific">Streptomyces buecherae</name>
    <dbReference type="NCBI Taxonomy" id="2763006"/>
    <lineage>
        <taxon>Bacteria</taxon>
        <taxon>Bacillati</taxon>
        <taxon>Actinomycetota</taxon>
        <taxon>Actinomycetes</taxon>
        <taxon>Kitasatosporales</taxon>
        <taxon>Streptomycetaceae</taxon>
        <taxon>Streptomyces</taxon>
    </lineage>
</organism>
<reference evidence="2 3" key="1">
    <citation type="submission" date="2020-06" db="EMBL/GenBank/DDBJ databases">
        <title>Genome mining for natural products.</title>
        <authorList>
            <person name="Zhang B."/>
            <person name="Shi J."/>
            <person name="Ge H."/>
        </authorList>
    </citation>
    <scope>NUCLEOTIDE SEQUENCE [LARGE SCALE GENOMIC DNA]</scope>
    <source>
        <strain evidence="2 3">NA00687</strain>
    </source>
</reference>
<proteinExistence type="predicted"/>
<feature type="compositionally biased region" description="Low complexity" evidence="1">
    <location>
        <begin position="55"/>
        <end position="65"/>
    </location>
</feature>
<dbReference type="EMBL" id="CP054929">
    <property type="protein sequence ID" value="QKW53605.1"/>
    <property type="molecule type" value="Genomic_DNA"/>
</dbReference>
<protein>
    <submittedName>
        <fullName evidence="2">Uncharacterized protein</fullName>
    </submittedName>
</protein>
<feature type="region of interest" description="Disordered" evidence="1">
    <location>
        <begin position="33"/>
        <end position="65"/>
    </location>
</feature>
<gene>
    <name evidence="2" type="ORF">HUT08_33225</name>
</gene>
<evidence type="ECO:0000313" key="2">
    <source>
        <dbReference type="EMBL" id="QKW53605.1"/>
    </source>
</evidence>
<sequence>MLTTDGGLMEIRSVTSKHGNHVRMPAYAWLRAAGHFPPPTRRPRSADWRRAPDRSASATSSAAVT</sequence>